<protein>
    <recommendedName>
        <fullName evidence="5">PAS domain protein</fullName>
    </recommendedName>
</protein>
<comment type="caution">
    <text evidence="3">The sequence shown here is derived from an EMBL/GenBank/DDBJ whole genome shotgun (WGS) entry which is preliminary data.</text>
</comment>
<feature type="domain" description="PAS fold-4" evidence="2">
    <location>
        <begin position="81"/>
        <end position="171"/>
    </location>
</feature>
<dbReference type="Pfam" id="PF01590">
    <property type="entry name" value="GAF"/>
    <property type="match status" value="1"/>
</dbReference>
<keyword evidence="4" id="KW-1185">Reference proteome</keyword>
<dbReference type="SUPFAM" id="SSF55785">
    <property type="entry name" value="PYP-like sensor domain (PAS domain)"/>
    <property type="match status" value="1"/>
</dbReference>
<reference evidence="4" key="1">
    <citation type="journal article" date="2019" name="Int. J. Syst. Evol. Microbiol.">
        <title>The Global Catalogue of Microorganisms (GCM) 10K type strain sequencing project: providing services to taxonomists for standard genome sequencing and annotation.</title>
        <authorList>
            <consortium name="The Broad Institute Genomics Platform"/>
            <consortium name="The Broad Institute Genome Sequencing Center for Infectious Disease"/>
            <person name="Wu L."/>
            <person name="Ma J."/>
        </authorList>
    </citation>
    <scope>NUCLEOTIDE SEQUENCE [LARGE SCALE GENOMIC DNA]</scope>
    <source>
        <strain evidence="4">JCM 9092</strain>
    </source>
</reference>
<organism evidence="3 4">
    <name type="scientific">Streptomyces rectiviolaceus</name>
    <dbReference type="NCBI Taxonomy" id="332591"/>
    <lineage>
        <taxon>Bacteria</taxon>
        <taxon>Bacillati</taxon>
        <taxon>Actinomycetota</taxon>
        <taxon>Actinomycetes</taxon>
        <taxon>Kitasatosporales</taxon>
        <taxon>Streptomycetaceae</taxon>
        <taxon>Streptomyces</taxon>
    </lineage>
</organism>
<dbReference type="RefSeq" id="WP_344529534.1">
    <property type="nucleotide sequence ID" value="NZ_BAAAUG010000194.1"/>
</dbReference>
<evidence type="ECO:0000313" key="3">
    <source>
        <dbReference type="EMBL" id="GAA3146973.1"/>
    </source>
</evidence>
<dbReference type="InterPro" id="IPR029016">
    <property type="entry name" value="GAF-like_dom_sf"/>
</dbReference>
<dbReference type="Gene3D" id="3.30.450.20">
    <property type="entry name" value="PAS domain"/>
    <property type="match status" value="1"/>
</dbReference>
<proteinExistence type="predicted"/>
<evidence type="ECO:0000259" key="2">
    <source>
        <dbReference type="Pfam" id="PF08448"/>
    </source>
</evidence>
<sequence>MAKMEEFGEEVADFVRRVAELKSARSVPTDDLGTVLDAAIFELDHVADKLRPLYERLAADGHLGGGAPDRDEQRLLRAIFQRLPLPVALVDRESVVRRMNFAAAGFTGARAGYATGRPLTGFLLHADRVAFRSQTAAVARGEGDRSLTVHLQRNPHVPHRAILTALRPGAEPRTAVLVVLQPGTRPADSGGPPQDTFRASAPDLGEATRHAARMDLADAMTTALLTAPAGDRAGVLERAAGVLHPRFADWVIADEGAARQRRTTVLGPTDAPVGDVLAQAPAACPLVVEAARGGAPTLQVRPEDPDSFGRDSSGAPVLVRAQVTSLLCVPLRGRSDGPVEGVLTLFRSGARLAFSMAEAQAVDVMSRHIALAMTRGAGGRASDRA</sequence>
<dbReference type="Proteomes" id="UP001501637">
    <property type="component" value="Unassembled WGS sequence"/>
</dbReference>
<dbReference type="EMBL" id="BAAAUG010000194">
    <property type="protein sequence ID" value="GAA3146973.1"/>
    <property type="molecule type" value="Genomic_DNA"/>
</dbReference>
<dbReference type="Gene3D" id="3.30.450.40">
    <property type="match status" value="1"/>
</dbReference>
<accession>A0ABP6NFR7</accession>
<evidence type="ECO:0008006" key="5">
    <source>
        <dbReference type="Google" id="ProtNLM"/>
    </source>
</evidence>
<name>A0ABP6NFR7_9ACTN</name>
<evidence type="ECO:0000259" key="1">
    <source>
        <dbReference type="Pfam" id="PF01590"/>
    </source>
</evidence>
<dbReference type="InterPro" id="IPR003018">
    <property type="entry name" value="GAF"/>
</dbReference>
<dbReference type="InterPro" id="IPR035965">
    <property type="entry name" value="PAS-like_dom_sf"/>
</dbReference>
<feature type="domain" description="GAF" evidence="1">
    <location>
        <begin position="229"/>
        <end position="372"/>
    </location>
</feature>
<dbReference type="Pfam" id="PF08448">
    <property type="entry name" value="PAS_4"/>
    <property type="match status" value="1"/>
</dbReference>
<dbReference type="SUPFAM" id="SSF55781">
    <property type="entry name" value="GAF domain-like"/>
    <property type="match status" value="1"/>
</dbReference>
<dbReference type="InterPro" id="IPR013656">
    <property type="entry name" value="PAS_4"/>
</dbReference>
<gene>
    <name evidence="3" type="ORF">GCM10010449_77370</name>
</gene>
<evidence type="ECO:0000313" key="4">
    <source>
        <dbReference type="Proteomes" id="UP001501637"/>
    </source>
</evidence>